<reference evidence="2 3" key="1">
    <citation type="journal article" date="2001" name="J. Bacteriol.">
        <title>Phylogeny of the major head and tail genes of the wide-ranging T4-type bacteriophages.</title>
        <authorList>
            <person name="Tetart F."/>
            <person name="Desplats C."/>
            <person name="Kutateladze M."/>
            <person name="Monod C."/>
            <person name="Ackermann H.W."/>
            <person name="Krisch H.M."/>
        </authorList>
    </citation>
    <scope>NUCLEOTIDE SEQUENCE</scope>
</reference>
<dbReference type="EMBL" id="AY266303">
    <property type="protein sequence ID" value="AAQ17810.1"/>
    <property type="molecule type" value="Genomic_DNA"/>
</dbReference>
<evidence type="ECO:0000313" key="2">
    <source>
        <dbReference type="EMBL" id="AAQ17810.1"/>
    </source>
</evidence>
<dbReference type="InterPro" id="IPR040789">
    <property type="entry name" value="LPD11"/>
</dbReference>
<dbReference type="Pfam" id="PF18824">
    <property type="entry name" value="LPD11"/>
    <property type="match status" value="1"/>
</dbReference>
<evidence type="ECO:0000259" key="1">
    <source>
        <dbReference type="Pfam" id="PF18824"/>
    </source>
</evidence>
<dbReference type="KEGG" id="vg:2658112"/>
<dbReference type="RefSeq" id="NP_944033.1">
    <property type="nucleotide sequence ID" value="NC_005260.1"/>
</dbReference>
<feature type="domain" description="Large polyvalent protein-associated" evidence="1">
    <location>
        <begin position="16"/>
        <end position="81"/>
    </location>
</feature>
<dbReference type="OrthoDB" id="23005at10239"/>
<name>Q76YT6_9CAUD</name>
<accession>Q76YT6</accession>
<gene>
    <name evidence="2" type="ORF">Aeh1ORF145c</name>
</gene>
<sequence length="85" mass="10047">MSYIQEVIATRPADHEFKYMLLSRMKSDCEFFLGYGNRSVSRLWAGSVDEQIESMKALYNSFETKPEWITMQMIEKYATEMKEEA</sequence>
<keyword evidence="3" id="KW-1185">Reference proteome</keyword>
<organism evidence="2 3">
    <name type="scientific">Aeromonas phage Aeh1</name>
    <dbReference type="NCBI Taxonomy" id="2880362"/>
    <lineage>
        <taxon>Viruses</taxon>
        <taxon>Duplodnaviria</taxon>
        <taxon>Heunggongvirae</taxon>
        <taxon>Uroviricota</taxon>
        <taxon>Caudoviricetes</taxon>
        <taxon>Pantevenvirales</taxon>
        <taxon>Straboviridae</taxon>
        <taxon>Cinqassovirus</taxon>
        <taxon>Cinqassovirus aeh1</taxon>
    </lineage>
</organism>
<dbReference type="Proteomes" id="UP000002555">
    <property type="component" value="Segment"/>
</dbReference>
<protein>
    <recommendedName>
        <fullName evidence="1">Large polyvalent protein-associated domain-containing protein</fullName>
    </recommendedName>
</protein>
<evidence type="ECO:0000313" key="3">
    <source>
        <dbReference type="Proteomes" id="UP000002555"/>
    </source>
</evidence>
<proteinExistence type="predicted"/>